<dbReference type="SMART" id="SM00320">
    <property type="entry name" value="WD40"/>
    <property type="match status" value="7"/>
</dbReference>
<dbReference type="SUPFAM" id="SSF50978">
    <property type="entry name" value="WD40 repeat-like"/>
    <property type="match status" value="1"/>
</dbReference>
<dbReference type="EMBL" id="FRBI01000027">
    <property type="protein sequence ID" value="SHN22642.1"/>
    <property type="molecule type" value="Genomic_DNA"/>
</dbReference>
<dbReference type="RefSeq" id="WP_079190182.1">
    <property type="nucleotide sequence ID" value="NZ_FRBI01000027.1"/>
</dbReference>
<evidence type="ECO:0000313" key="4">
    <source>
        <dbReference type="Proteomes" id="UP000184111"/>
    </source>
</evidence>
<dbReference type="InterPro" id="IPR036322">
    <property type="entry name" value="WD40_repeat_dom_sf"/>
</dbReference>
<dbReference type="PANTHER" id="PTHR19879">
    <property type="entry name" value="TRANSCRIPTION INITIATION FACTOR TFIID"/>
    <property type="match status" value="1"/>
</dbReference>
<sequence length="552" mass="58380">MATHDRTGAVEPTGPQADFAAQLTALSDNLTTLRIERGNPSLRAIRDSTPKGQPVGITTIGKILGGKGLPRQEHLLSVVRVLLSMDHDARLTTTVPTDDPALQPWRERWRTLVRLQRQTSTEPLASGLSAPEPVAPGPRGSDLADNPPPDTPAAQETLSVSGPPVPDHPVALGQTTKSADRPGTENDVPFSPNGTPFATSRDGARLWGTADDIPSSIAVSRTPPPTERTLQVDLDSFGVLSTLPLRDFPAQTRDPVAFSRDTTLLATGDDEVLRLWDTATQQQIGEPLQHTRKVFALTFSPDSTVLATVSGSPNGVVRLWDTATRQQIGEPLQHTGTVFALAFSPDSTVLATADTGRGNGRVQLWDLGTRQPVGTPLQDSGTVYAVAFSPDSSLLATAGGSGSGVVRLWNPATRQSVGNPLWLDGPAIAVAFSPDGTLLATAGDSGNGVVRLWNPATQQQIGNPLQDTGTVFALAFSPDSTLLASAETPRGKGTVRLWNSATQQQIGNPLLHPGTVEAVAFSPDSTLLATARDDNSYSRAVIRWAISTKQRS</sequence>
<dbReference type="PROSITE" id="PS50082">
    <property type="entry name" value="WD_REPEATS_2"/>
    <property type="match status" value="1"/>
</dbReference>
<dbReference type="STRING" id="310782.SAMN05216499_12725"/>
<gene>
    <name evidence="3" type="ORF">SAMN05216499_12725</name>
</gene>
<feature type="repeat" description="WD" evidence="1">
    <location>
        <begin position="287"/>
        <end position="330"/>
    </location>
</feature>
<evidence type="ECO:0000313" key="3">
    <source>
        <dbReference type="EMBL" id="SHN22642.1"/>
    </source>
</evidence>
<dbReference type="Gene3D" id="2.130.10.10">
    <property type="entry name" value="YVTN repeat-like/Quinoprotein amine dehydrogenase"/>
    <property type="match status" value="3"/>
</dbReference>
<keyword evidence="4" id="KW-1185">Reference proteome</keyword>
<keyword evidence="1" id="KW-0853">WD repeat</keyword>
<name>A0A1M7PXX6_9ACTN</name>
<organism evidence="3 4">
    <name type="scientific">Actinacidiphila paucisporea</name>
    <dbReference type="NCBI Taxonomy" id="310782"/>
    <lineage>
        <taxon>Bacteria</taxon>
        <taxon>Bacillati</taxon>
        <taxon>Actinomycetota</taxon>
        <taxon>Actinomycetes</taxon>
        <taxon>Kitasatosporales</taxon>
        <taxon>Streptomycetaceae</taxon>
        <taxon>Actinacidiphila</taxon>
    </lineage>
</organism>
<dbReference type="PANTHER" id="PTHR19879:SF9">
    <property type="entry name" value="TRANSCRIPTION INITIATION FACTOR TFIID SUBUNIT 5"/>
    <property type="match status" value="1"/>
</dbReference>
<proteinExistence type="predicted"/>
<feature type="region of interest" description="Disordered" evidence="2">
    <location>
        <begin position="120"/>
        <end position="208"/>
    </location>
</feature>
<dbReference type="CDD" id="cd00200">
    <property type="entry name" value="WD40"/>
    <property type="match status" value="1"/>
</dbReference>
<evidence type="ECO:0000256" key="2">
    <source>
        <dbReference type="SAM" id="MobiDB-lite"/>
    </source>
</evidence>
<protein>
    <submittedName>
        <fullName evidence="3">WD40 repeat</fullName>
    </submittedName>
</protein>
<dbReference type="Pfam" id="PF00400">
    <property type="entry name" value="WD40"/>
    <property type="match status" value="7"/>
</dbReference>
<accession>A0A1M7PXX6</accession>
<dbReference type="OrthoDB" id="134501at2"/>
<reference evidence="3 4" key="1">
    <citation type="submission" date="2016-11" db="EMBL/GenBank/DDBJ databases">
        <authorList>
            <person name="Jaros S."/>
            <person name="Januszkiewicz K."/>
            <person name="Wedrychowicz H."/>
        </authorList>
    </citation>
    <scope>NUCLEOTIDE SEQUENCE [LARGE SCALE GENOMIC DNA]</scope>
    <source>
        <strain evidence="3 4">CGMCC 4.2025</strain>
    </source>
</reference>
<dbReference type="Proteomes" id="UP000184111">
    <property type="component" value="Unassembled WGS sequence"/>
</dbReference>
<dbReference type="InterPro" id="IPR001680">
    <property type="entry name" value="WD40_rpt"/>
</dbReference>
<dbReference type="InterPro" id="IPR015943">
    <property type="entry name" value="WD40/YVTN_repeat-like_dom_sf"/>
</dbReference>
<evidence type="ECO:0000256" key="1">
    <source>
        <dbReference type="PROSITE-ProRule" id="PRU00221"/>
    </source>
</evidence>
<dbReference type="AlphaFoldDB" id="A0A1M7PXX6"/>